<protein>
    <recommendedName>
        <fullName evidence="3">Serine aminopeptidase S33 domain-containing protein</fullName>
    </recommendedName>
</protein>
<dbReference type="RefSeq" id="WP_320312436.1">
    <property type="nucleotide sequence ID" value="NZ_JAVIKH010000001.1"/>
</dbReference>
<sequence>MKKVFNIVKKVLLGLVGLIIFIQFTRAYIYNKTAPNLQRWHETSKYEEPDYKDFKTIDDYMVAEKEFLKKAYSEVQTSPTTNELDRYSKNGEEVNGINETFQLIPEDIKGGVLLLHGLTDSPYVMKDIGKVFYEKGYYVLGLRYKYHGTYPGELLKISEKDFEDAAKFGAKMVKEKLKNVKNPEFYMVGFSTGAAATLQYITSSVKEDKELPIPKEIFWLSPAMGVSPAAKFGFLDTWVGTIPYFKKFKWLDIDPEYDLAKYNSFPKNPGIQVYYLIKKAKLNFSKLTKKEKQELPPIHTYLSLVDATVLDKDLYDIFFKMENLDNKLVVFDINRKFEDFFKPDLIKLNLKNEMVDLKFKFNVAFLSNINSKKDDKIISINYDGKNFFEEQNPNLKWDEWNFSLSHVALPISPENELYGKSSMLGSLNLKGENNSLYLSPNLIYRLRYNEFFEYIKSDIESSIN</sequence>
<evidence type="ECO:0008006" key="3">
    <source>
        <dbReference type="Google" id="ProtNLM"/>
    </source>
</evidence>
<organism evidence="1 2">
    <name type="scientific">Candidatus Cetobacterium colombiensis</name>
    <dbReference type="NCBI Taxonomy" id="3073100"/>
    <lineage>
        <taxon>Bacteria</taxon>
        <taxon>Fusobacteriati</taxon>
        <taxon>Fusobacteriota</taxon>
        <taxon>Fusobacteriia</taxon>
        <taxon>Fusobacteriales</taxon>
        <taxon>Fusobacteriaceae</taxon>
        <taxon>Cetobacterium</taxon>
    </lineage>
</organism>
<reference evidence="2" key="1">
    <citation type="submission" date="2023-07" db="EMBL/GenBank/DDBJ databases">
        <authorList>
            <person name="Colorado M.A."/>
            <person name="Villamil L.M."/>
            <person name="Melo J.F."/>
            <person name="Rodriguez J.A."/>
            <person name="Ruiz R.Y."/>
        </authorList>
    </citation>
    <scope>NUCLEOTIDE SEQUENCE [LARGE SCALE GENOMIC DNA]</scope>
    <source>
        <strain evidence="2">C33</strain>
    </source>
</reference>
<name>A0ABU4W672_9FUSO</name>
<comment type="caution">
    <text evidence="1">The sequence shown here is derived from an EMBL/GenBank/DDBJ whole genome shotgun (WGS) entry which is preliminary data.</text>
</comment>
<gene>
    <name evidence="1" type="ORF">RFV38_00670</name>
</gene>
<dbReference type="Gene3D" id="3.40.50.1820">
    <property type="entry name" value="alpha/beta hydrolase"/>
    <property type="match status" value="1"/>
</dbReference>
<dbReference type="Proteomes" id="UP001279681">
    <property type="component" value="Unassembled WGS sequence"/>
</dbReference>
<evidence type="ECO:0000313" key="2">
    <source>
        <dbReference type="Proteomes" id="UP001279681"/>
    </source>
</evidence>
<dbReference type="SUPFAM" id="SSF53474">
    <property type="entry name" value="alpha/beta-Hydrolases"/>
    <property type="match status" value="1"/>
</dbReference>
<proteinExistence type="predicted"/>
<dbReference type="InterPro" id="IPR029058">
    <property type="entry name" value="AB_hydrolase_fold"/>
</dbReference>
<keyword evidence="2" id="KW-1185">Reference proteome</keyword>
<dbReference type="EMBL" id="JAVIKH010000001">
    <property type="protein sequence ID" value="MDX8335023.1"/>
    <property type="molecule type" value="Genomic_DNA"/>
</dbReference>
<accession>A0ABU4W672</accession>
<evidence type="ECO:0000313" key="1">
    <source>
        <dbReference type="EMBL" id="MDX8335023.1"/>
    </source>
</evidence>